<feature type="region of interest" description="Disordered" evidence="1">
    <location>
        <begin position="79"/>
        <end position="102"/>
    </location>
</feature>
<accession>A0A1H3W039</accession>
<feature type="signal peptide" evidence="2">
    <location>
        <begin position="1"/>
        <end position="21"/>
    </location>
</feature>
<dbReference type="OrthoDB" id="8021248at2"/>
<feature type="chain" id="PRO_5011742468" evidence="2">
    <location>
        <begin position="22"/>
        <end position="102"/>
    </location>
</feature>
<keyword evidence="2" id="KW-0732">Signal</keyword>
<name>A0A1H3W039_9RHOB</name>
<proteinExistence type="predicted"/>
<keyword evidence="4" id="KW-1185">Reference proteome</keyword>
<evidence type="ECO:0000256" key="1">
    <source>
        <dbReference type="SAM" id="MobiDB-lite"/>
    </source>
</evidence>
<evidence type="ECO:0000313" key="4">
    <source>
        <dbReference type="Proteomes" id="UP000198703"/>
    </source>
</evidence>
<evidence type="ECO:0000313" key="3">
    <source>
        <dbReference type="EMBL" id="SDZ80505.1"/>
    </source>
</evidence>
<dbReference type="STRING" id="89524.SAMN05444370_101441"/>
<sequence length="102" mass="11105">MKRMPLILAAVVFTAPASPWAQDWNRVRPAPKDGYAYPECYCTNRGARVEVGETACLRVDGREFTALCAMSLNNPAWRRQGEGCPPDGLSLAPRSTAPRAPG</sequence>
<dbReference type="RefSeq" id="WP_139283955.1">
    <property type="nucleotide sequence ID" value="NZ_FNQM01000001.1"/>
</dbReference>
<organism evidence="3 4">
    <name type="scientific">Rubrimonas cliftonensis</name>
    <dbReference type="NCBI Taxonomy" id="89524"/>
    <lineage>
        <taxon>Bacteria</taxon>
        <taxon>Pseudomonadati</taxon>
        <taxon>Pseudomonadota</taxon>
        <taxon>Alphaproteobacteria</taxon>
        <taxon>Rhodobacterales</taxon>
        <taxon>Paracoccaceae</taxon>
        <taxon>Rubrimonas</taxon>
    </lineage>
</organism>
<dbReference type="EMBL" id="FNQM01000001">
    <property type="protein sequence ID" value="SDZ80505.1"/>
    <property type="molecule type" value="Genomic_DNA"/>
</dbReference>
<dbReference type="Proteomes" id="UP000198703">
    <property type="component" value="Unassembled WGS sequence"/>
</dbReference>
<dbReference type="AlphaFoldDB" id="A0A1H3W039"/>
<gene>
    <name evidence="3" type="ORF">SAMN05444370_101441</name>
</gene>
<reference evidence="3 4" key="1">
    <citation type="submission" date="2016-10" db="EMBL/GenBank/DDBJ databases">
        <authorList>
            <person name="de Groot N.N."/>
        </authorList>
    </citation>
    <scope>NUCLEOTIDE SEQUENCE [LARGE SCALE GENOMIC DNA]</scope>
    <source>
        <strain evidence="3 4">DSM 15345</strain>
    </source>
</reference>
<evidence type="ECO:0000256" key="2">
    <source>
        <dbReference type="SAM" id="SignalP"/>
    </source>
</evidence>
<protein>
    <submittedName>
        <fullName evidence="3">Uncharacterized protein</fullName>
    </submittedName>
</protein>